<sequence length="205" mass="23143">MVKAAELLGVPDMSCVAHSLHLVVAGTLTKGKTNSSDCQLPPWTDDVETIPENEEDELLSRDDRTAMASLRDLAIIDMDAYLNETIPSLQRNEMDAVRVIVQFFRTLAVYFRKSPKAHSRLGAIQVRDYRIKSSGVVNLQVDCPTRWSSCLLMLQRFIYLKSALVAFLYTYQVLRWQGHDREAAKTKGGRVAGDQMSVYPFRSGR</sequence>
<dbReference type="Proteomes" id="UP000709295">
    <property type="component" value="Unassembled WGS sequence"/>
</dbReference>
<keyword evidence="2" id="KW-1185">Reference proteome</keyword>
<accession>A0A8J5MCS1</accession>
<comment type="caution">
    <text evidence="1">The sequence shown here is derived from an EMBL/GenBank/DDBJ whole genome shotgun (WGS) entry which is preliminary data.</text>
</comment>
<organism evidence="1 2">
    <name type="scientific">Phytophthora aleatoria</name>
    <dbReference type="NCBI Taxonomy" id="2496075"/>
    <lineage>
        <taxon>Eukaryota</taxon>
        <taxon>Sar</taxon>
        <taxon>Stramenopiles</taxon>
        <taxon>Oomycota</taxon>
        <taxon>Peronosporomycetes</taxon>
        <taxon>Peronosporales</taxon>
        <taxon>Peronosporaceae</taxon>
        <taxon>Phytophthora</taxon>
    </lineage>
</organism>
<gene>
    <name evidence="1" type="ORF">JG688_00002417</name>
</gene>
<dbReference type="AlphaFoldDB" id="A0A8J5MCS1"/>
<evidence type="ECO:0000313" key="2">
    <source>
        <dbReference type="Proteomes" id="UP000709295"/>
    </source>
</evidence>
<proteinExistence type="predicted"/>
<reference evidence="1" key="1">
    <citation type="submission" date="2021-01" db="EMBL/GenBank/DDBJ databases">
        <title>Phytophthora aleatoria, a newly-described species from Pinus radiata is distinct from Phytophthora cactorum isolates based on comparative genomics.</title>
        <authorList>
            <person name="Mcdougal R."/>
            <person name="Panda P."/>
            <person name="Williams N."/>
            <person name="Studholme D.J."/>
        </authorList>
    </citation>
    <scope>NUCLEOTIDE SEQUENCE</scope>
    <source>
        <strain evidence="1">NZFS 4037</strain>
    </source>
</reference>
<dbReference type="EMBL" id="JAENGY010000064">
    <property type="protein sequence ID" value="KAG6975408.1"/>
    <property type="molecule type" value="Genomic_DNA"/>
</dbReference>
<evidence type="ECO:0000313" key="1">
    <source>
        <dbReference type="EMBL" id="KAG6975408.1"/>
    </source>
</evidence>
<protein>
    <submittedName>
        <fullName evidence="1">Uncharacterized protein</fullName>
    </submittedName>
</protein>
<name>A0A8J5MCS1_9STRA</name>